<proteinExistence type="predicted"/>
<dbReference type="STRING" id="1045774.SAMN05421872_101616"/>
<protein>
    <submittedName>
        <fullName evidence="2">Fucose 4-O-acetylase</fullName>
    </submittedName>
</protein>
<accession>A0A1G6JXH5</accession>
<dbReference type="Pfam" id="PF01757">
    <property type="entry name" value="Acyl_transf_3"/>
    <property type="match status" value="1"/>
</dbReference>
<dbReference type="RefSeq" id="WP_090850593.1">
    <property type="nucleotide sequence ID" value="NZ_FMZM01000001.1"/>
</dbReference>
<dbReference type="OrthoDB" id="6623990at2"/>
<dbReference type="PANTHER" id="PTHR37312:SF1">
    <property type="entry name" value="MEMBRANE-BOUND ACYLTRANSFERASE YKRP-RELATED"/>
    <property type="match status" value="1"/>
</dbReference>
<dbReference type="AlphaFoldDB" id="A0A1G6JXH5"/>
<evidence type="ECO:0000259" key="1">
    <source>
        <dbReference type="Pfam" id="PF01757"/>
    </source>
</evidence>
<organism evidence="2 3">
    <name type="scientific">Nocardioides lianchengensis</name>
    <dbReference type="NCBI Taxonomy" id="1045774"/>
    <lineage>
        <taxon>Bacteria</taxon>
        <taxon>Bacillati</taxon>
        <taxon>Actinomycetota</taxon>
        <taxon>Actinomycetes</taxon>
        <taxon>Propionibacteriales</taxon>
        <taxon>Nocardioidaceae</taxon>
        <taxon>Nocardioides</taxon>
    </lineage>
</organism>
<dbReference type="InterPro" id="IPR002656">
    <property type="entry name" value="Acyl_transf_3_dom"/>
</dbReference>
<dbReference type="Proteomes" id="UP000199034">
    <property type="component" value="Unassembled WGS sequence"/>
</dbReference>
<evidence type="ECO:0000313" key="2">
    <source>
        <dbReference type="EMBL" id="SDC23437.1"/>
    </source>
</evidence>
<dbReference type="EMBL" id="FMZM01000001">
    <property type="protein sequence ID" value="SDC23437.1"/>
    <property type="molecule type" value="Genomic_DNA"/>
</dbReference>
<feature type="domain" description="Acyltransferase 3" evidence="1">
    <location>
        <begin position="16"/>
        <end position="312"/>
    </location>
</feature>
<dbReference type="PANTHER" id="PTHR37312">
    <property type="entry name" value="MEMBRANE-BOUND ACYLTRANSFERASE YKRP-RELATED"/>
    <property type="match status" value="1"/>
</dbReference>
<sequence>MHATSPAQPATRTRDPWFDNAKMALVTLVVVGHALTLLPTTAFNNHLYDFLYAWHVPAFVLVTGYLSRSFSWERRRMWQLVRTVVVPYVVFECAIALFRIHVGGEQLQDLFKDPHWPMWYLAALFFWRLVTPVFKAIPGALPVALAISLVAGLYAGDTLDLARVLGLLPFFVMGLSATPERLERLRAPAVRITGVVVLAAIWVLTTWTDRWAATEWLYYRARYDEFDVSDPRAFAIRAGVLLVGTLGAWAFLAVVPRVGGWFTRMGAWTLVVYLFHGFAVKGASYAGYPDWAADHGTFALLVTVAASVALSFLLAWGPLASRLNHLVDPLGYAERRVKEAHATVNAKAETDVISAAVEDAATLRAMPEPVDATSDRASR</sequence>
<name>A0A1G6JXH5_9ACTN</name>
<gene>
    <name evidence="2" type="ORF">SAMN05421872_101616</name>
</gene>
<keyword evidence="3" id="KW-1185">Reference proteome</keyword>
<evidence type="ECO:0000313" key="3">
    <source>
        <dbReference type="Proteomes" id="UP000199034"/>
    </source>
</evidence>
<dbReference type="GO" id="GO:0016747">
    <property type="term" value="F:acyltransferase activity, transferring groups other than amino-acyl groups"/>
    <property type="evidence" value="ECO:0007669"/>
    <property type="project" value="InterPro"/>
</dbReference>
<dbReference type="InterPro" id="IPR052734">
    <property type="entry name" value="Nod_factor_acetyltransferase"/>
</dbReference>
<reference evidence="2 3" key="1">
    <citation type="submission" date="2016-10" db="EMBL/GenBank/DDBJ databases">
        <authorList>
            <person name="de Groot N.N."/>
        </authorList>
    </citation>
    <scope>NUCLEOTIDE SEQUENCE [LARGE SCALE GENOMIC DNA]</scope>
    <source>
        <strain evidence="2 3">CGMCC 4.6858</strain>
    </source>
</reference>